<dbReference type="RefSeq" id="WP_067442121.1">
    <property type="nucleotide sequence ID" value="NZ_CP038019.1"/>
</dbReference>
<evidence type="ECO:0000313" key="9">
    <source>
        <dbReference type="Proteomes" id="UP000326695"/>
    </source>
</evidence>
<dbReference type="PANTHER" id="PTHR30461">
    <property type="entry name" value="DNA-INVERTASE FROM LAMBDOID PROPHAGE"/>
    <property type="match status" value="1"/>
</dbReference>
<evidence type="ECO:0000256" key="6">
    <source>
        <dbReference type="PROSITE-ProRule" id="PRU10137"/>
    </source>
</evidence>
<feature type="domain" description="Resolvase/invertase-type recombinase catalytic" evidence="7">
    <location>
        <begin position="7"/>
        <end position="150"/>
    </location>
</feature>
<accession>A0AAX1FBI1</accession>
<keyword evidence="3" id="KW-0238">DNA-binding</keyword>
<dbReference type="SMART" id="SM00857">
    <property type="entry name" value="Resolvase"/>
    <property type="match status" value="1"/>
</dbReference>
<dbReference type="GO" id="GO:0000150">
    <property type="term" value="F:DNA strand exchange activity"/>
    <property type="evidence" value="ECO:0007669"/>
    <property type="project" value="InterPro"/>
</dbReference>
<comment type="similarity">
    <text evidence="1">Belongs to the site-specific recombinase resolvase family.</text>
</comment>
<dbReference type="Pfam" id="PF00239">
    <property type="entry name" value="Resolvase"/>
    <property type="match status" value="1"/>
</dbReference>
<dbReference type="InterPro" id="IPR006119">
    <property type="entry name" value="Resolv_N"/>
</dbReference>
<evidence type="ECO:0000256" key="4">
    <source>
        <dbReference type="ARBA" id="ARBA00023172"/>
    </source>
</evidence>
<organism evidence="8 9">
    <name type="scientific">Eikenella exigua</name>
    <dbReference type="NCBI Taxonomy" id="2528037"/>
    <lineage>
        <taxon>Bacteria</taxon>
        <taxon>Pseudomonadati</taxon>
        <taxon>Pseudomonadota</taxon>
        <taxon>Betaproteobacteria</taxon>
        <taxon>Neisseriales</taxon>
        <taxon>Neisseriaceae</taxon>
        <taxon>Eikenella</taxon>
    </lineage>
</organism>
<dbReference type="GO" id="GO:0003677">
    <property type="term" value="F:DNA binding"/>
    <property type="evidence" value="ECO:0007669"/>
    <property type="project" value="UniProtKB-KW"/>
</dbReference>
<dbReference type="InterPro" id="IPR050639">
    <property type="entry name" value="SSR_resolvase"/>
</dbReference>
<geneLocation type="plasmid" evidence="8 9">
    <name>unnamed1</name>
</geneLocation>
<keyword evidence="2" id="KW-0229">DNA integration</keyword>
<sequence>MNKKAKIARIYCRVSTVHQDLTRQMALVEWAEQRGYYVAKVYAEKASGRTANREKLAEMIDDLKQGEVVIVENIDRLTRLPIKEAEKLIGRIKAKGARLAMPGVVDLDDLYPADSMAGIVMDTVQDLLLKIAMKSASDDYELRRERQAAGFARARAEGRSVGGRRIDQKRIDAVAFWRQKGLSIAETAKALSCSPGTVKRIWRKIQAGEYRVSGNKLPEK</sequence>
<dbReference type="PROSITE" id="PS51736">
    <property type="entry name" value="RECOMBINASES_3"/>
    <property type="match status" value="1"/>
</dbReference>
<keyword evidence="4" id="KW-0233">DNA recombination</keyword>
<evidence type="ECO:0000313" key="8">
    <source>
        <dbReference type="EMBL" id="QED92993.1"/>
    </source>
</evidence>
<evidence type="ECO:0000256" key="5">
    <source>
        <dbReference type="PIRSR" id="PIRSR606118-50"/>
    </source>
</evidence>
<keyword evidence="9" id="KW-1185">Reference proteome</keyword>
<gene>
    <name evidence="8" type="ORF">EZJ17_10030</name>
</gene>
<reference evidence="9" key="1">
    <citation type="journal article" date="2019" name="J. Anim. Genet.">
        <title>Description and whole genome sequencing of Eikenella exigua sp. nov., isolated from brain abscess and blood.</title>
        <authorList>
            <person name="Stormo K.A."/>
            <person name="Nygaard R.M."/>
            <person name="Bruvold T.S."/>
            <person name="Dimmen G."/>
            <person name="Lindemann P.C."/>
            <person name="Jordal S."/>
            <person name="Kommedal O."/>
        </authorList>
    </citation>
    <scope>NUCLEOTIDE SEQUENCE [LARGE SCALE GENOMIC DNA]</scope>
    <source>
        <strain evidence="9">PXX</strain>
        <plasmid evidence="9">unnamed1</plasmid>
    </source>
</reference>
<dbReference type="SUPFAM" id="SSF53041">
    <property type="entry name" value="Resolvase-like"/>
    <property type="match status" value="1"/>
</dbReference>
<dbReference type="Gene3D" id="3.40.50.1390">
    <property type="entry name" value="Resolvase, N-terminal catalytic domain"/>
    <property type="match status" value="1"/>
</dbReference>
<dbReference type="GO" id="GO:0015074">
    <property type="term" value="P:DNA integration"/>
    <property type="evidence" value="ECO:0007669"/>
    <property type="project" value="UniProtKB-KW"/>
</dbReference>
<evidence type="ECO:0000259" key="7">
    <source>
        <dbReference type="PROSITE" id="PS51736"/>
    </source>
</evidence>
<dbReference type="InterPro" id="IPR006118">
    <property type="entry name" value="Recombinase_CS"/>
</dbReference>
<dbReference type="AlphaFoldDB" id="A0AAX1FBI1"/>
<dbReference type="EMBL" id="CP038019">
    <property type="protein sequence ID" value="QED92993.1"/>
    <property type="molecule type" value="Genomic_DNA"/>
</dbReference>
<proteinExistence type="inferred from homology"/>
<keyword evidence="8" id="KW-0614">Plasmid</keyword>
<dbReference type="KEGG" id="eex:EZJ17_10030"/>
<protein>
    <submittedName>
        <fullName evidence="8">Resolvase</fullName>
    </submittedName>
</protein>
<dbReference type="PROSITE" id="PS00397">
    <property type="entry name" value="RECOMBINASES_1"/>
    <property type="match status" value="1"/>
</dbReference>
<name>A0AAX1FBI1_9NEIS</name>
<evidence type="ECO:0000256" key="3">
    <source>
        <dbReference type="ARBA" id="ARBA00023125"/>
    </source>
</evidence>
<dbReference type="Proteomes" id="UP000326695">
    <property type="component" value="Plasmid unnamed1"/>
</dbReference>
<feature type="active site" description="O-(5'-phospho-DNA)-serine intermediate" evidence="5 6">
    <location>
        <position position="15"/>
    </location>
</feature>
<dbReference type="InterPro" id="IPR036162">
    <property type="entry name" value="Resolvase-like_N_sf"/>
</dbReference>
<dbReference type="PANTHER" id="PTHR30461:SF26">
    <property type="entry name" value="RESOLVASE HOMOLOG YNEB"/>
    <property type="match status" value="1"/>
</dbReference>
<evidence type="ECO:0000256" key="1">
    <source>
        <dbReference type="ARBA" id="ARBA00009913"/>
    </source>
</evidence>
<evidence type="ECO:0000256" key="2">
    <source>
        <dbReference type="ARBA" id="ARBA00022908"/>
    </source>
</evidence>